<reference evidence="6 7" key="1">
    <citation type="submission" date="2023-10" db="EMBL/GenBank/DDBJ databases">
        <title>Characterization of rhizosphere-enriched actinobacteria from wheat plants lab-grown on chernevaya soil.</title>
        <authorList>
            <person name="Tikhonova E.N."/>
            <person name="Konopkin A."/>
            <person name="Kravchenko I.K."/>
        </authorList>
    </citation>
    <scope>NUCLEOTIDE SEQUENCE [LARGE SCALE GENOMIC DNA]</scope>
    <source>
        <strain evidence="6 7">RR29</strain>
    </source>
</reference>
<feature type="domain" description="RNA polymerase sigma factor 70 region 4 type 2" evidence="5">
    <location>
        <begin position="194"/>
        <end position="218"/>
    </location>
</feature>
<name>A0ABU4FK65_9ACTN</name>
<evidence type="ECO:0000259" key="5">
    <source>
        <dbReference type="Pfam" id="PF08281"/>
    </source>
</evidence>
<sequence>MTVESMDIEVRQLHDHVAVQMVLLDDDYAGLRFVFECAVLPHAHGIKVTGFRVSPAATGQTFDDSPDLKAGLIRDLPLAGWLAITHGMARNMVREPFIWRACQEAFAEGADFAAFSLQRAPGSAVLQMESWPDVLPADNPEDWHRRAVEIVQEQYPELDPNSGKAAARRWNGLVRYAETVIEHRVNLLKGVGDSVKEIAERREVSPATVRSWLHRAKEAGVNGRSFTN</sequence>
<organism evidence="6 7">
    <name type="scientific">Streptomyces prunicolor</name>
    <dbReference type="NCBI Taxonomy" id="67348"/>
    <lineage>
        <taxon>Bacteria</taxon>
        <taxon>Bacillati</taxon>
        <taxon>Actinomycetota</taxon>
        <taxon>Actinomycetes</taxon>
        <taxon>Kitasatosporales</taxon>
        <taxon>Streptomycetaceae</taxon>
        <taxon>Streptomyces</taxon>
    </lineage>
</organism>
<keyword evidence="7" id="KW-1185">Reference proteome</keyword>
<evidence type="ECO:0000256" key="2">
    <source>
        <dbReference type="ARBA" id="ARBA00023015"/>
    </source>
</evidence>
<evidence type="ECO:0000313" key="7">
    <source>
        <dbReference type="Proteomes" id="UP001187346"/>
    </source>
</evidence>
<dbReference type="InterPro" id="IPR013249">
    <property type="entry name" value="RNA_pol_sigma70_r4_t2"/>
</dbReference>
<keyword evidence="3" id="KW-0731">Sigma factor</keyword>
<keyword evidence="4" id="KW-0804">Transcription</keyword>
<dbReference type="RefSeq" id="WP_317774406.1">
    <property type="nucleotide sequence ID" value="NZ_JAWMAJ010000153.1"/>
</dbReference>
<gene>
    <name evidence="6" type="ORF">R5A26_34220</name>
</gene>
<evidence type="ECO:0000256" key="4">
    <source>
        <dbReference type="ARBA" id="ARBA00023163"/>
    </source>
</evidence>
<dbReference type="Gene3D" id="1.10.10.10">
    <property type="entry name" value="Winged helix-like DNA-binding domain superfamily/Winged helix DNA-binding domain"/>
    <property type="match status" value="1"/>
</dbReference>
<dbReference type="EMBL" id="JAWMAJ010000153">
    <property type="protein sequence ID" value="MDV7221005.1"/>
    <property type="molecule type" value="Genomic_DNA"/>
</dbReference>
<dbReference type="InterPro" id="IPR036388">
    <property type="entry name" value="WH-like_DNA-bd_sf"/>
</dbReference>
<evidence type="ECO:0000256" key="1">
    <source>
        <dbReference type="ARBA" id="ARBA00010641"/>
    </source>
</evidence>
<comment type="caution">
    <text evidence="6">The sequence shown here is derived from an EMBL/GenBank/DDBJ whole genome shotgun (WGS) entry which is preliminary data.</text>
</comment>
<protein>
    <submittedName>
        <fullName evidence="6">Sigma-70 region 4 domain-containing protein</fullName>
    </submittedName>
</protein>
<accession>A0ABU4FK65</accession>
<dbReference type="Proteomes" id="UP001187346">
    <property type="component" value="Unassembled WGS sequence"/>
</dbReference>
<keyword evidence="2" id="KW-0805">Transcription regulation</keyword>
<proteinExistence type="inferred from homology"/>
<evidence type="ECO:0000313" key="6">
    <source>
        <dbReference type="EMBL" id="MDV7221005.1"/>
    </source>
</evidence>
<evidence type="ECO:0000256" key="3">
    <source>
        <dbReference type="ARBA" id="ARBA00023082"/>
    </source>
</evidence>
<dbReference type="Pfam" id="PF08281">
    <property type="entry name" value="Sigma70_r4_2"/>
    <property type="match status" value="1"/>
</dbReference>
<comment type="similarity">
    <text evidence="1">Belongs to the sigma-70 factor family. ECF subfamily.</text>
</comment>